<dbReference type="PROSITE" id="PS51318">
    <property type="entry name" value="TAT"/>
    <property type="match status" value="1"/>
</dbReference>
<evidence type="ECO:0000256" key="3">
    <source>
        <dbReference type="ARBA" id="ARBA00023014"/>
    </source>
</evidence>
<dbReference type="Pfam" id="PF12838">
    <property type="entry name" value="Fer4_7"/>
    <property type="match status" value="1"/>
</dbReference>
<dbReference type="EMBL" id="ASSY01000010">
    <property type="protein sequence ID" value="EOS49882.1"/>
    <property type="molecule type" value="Genomic_DNA"/>
</dbReference>
<comment type="caution">
    <text evidence="5">The sequence shown here is derived from an EMBL/GenBank/DDBJ whole genome shotgun (WGS) entry which is preliminary data.</text>
</comment>
<proteinExistence type="predicted"/>
<dbReference type="SUPFAM" id="SSF54862">
    <property type="entry name" value="4Fe-4S ferredoxins"/>
    <property type="match status" value="1"/>
</dbReference>
<dbReference type="Proteomes" id="UP000014204">
    <property type="component" value="Unassembled WGS sequence"/>
</dbReference>
<reference evidence="5 6" key="1">
    <citation type="submission" date="2013-04" db="EMBL/GenBank/DDBJ databases">
        <title>The Genome Sequence of Enterorhabdus caecimuris B7.</title>
        <authorList>
            <consortium name="The Broad Institute Genomics Platform"/>
            <consortium name="The Broad Institute Genome Sequencing Center for Infectious Disease"/>
            <person name="Earl A."/>
            <person name="Xavier R."/>
            <person name="Elson C."/>
            <person name="Duck W."/>
            <person name="Walker B."/>
            <person name="Young S."/>
            <person name="Zeng Q."/>
            <person name="Gargeya S."/>
            <person name="Fitzgerald M."/>
            <person name="Haas B."/>
            <person name="Abouelleil A."/>
            <person name="Allen A.W."/>
            <person name="Alvarado L."/>
            <person name="Arachchi H.M."/>
            <person name="Berlin A.M."/>
            <person name="Chapman S.B."/>
            <person name="Gainer-Dewar J."/>
            <person name="Goldberg J."/>
            <person name="Griggs A."/>
            <person name="Gujja S."/>
            <person name="Hansen M."/>
            <person name="Howarth C."/>
            <person name="Imamovic A."/>
            <person name="Ireland A."/>
            <person name="Larimer J."/>
            <person name="McCowan C."/>
            <person name="Murphy C."/>
            <person name="Pearson M."/>
            <person name="Poon T.W."/>
            <person name="Priest M."/>
            <person name="Roberts A."/>
            <person name="Saif S."/>
            <person name="Shea T."/>
            <person name="Sisk P."/>
            <person name="Sykes S."/>
            <person name="Wortman J."/>
            <person name="Nusbaum C."/>
            <person name="Birren B."/>
        </authorList>
    </citation>
    <scope>NUCLEOTIDE SEQUENCE [LARGE SCALE GENOMIC DNA]</scope>
    <source>
        <strain evidence="5 6">B7</strain>
    </source>
</reference>
<accession>R9L2B5</accession>
<evidence type="ECO:0000256" key="2">
    <source>
        <dbReference type="ARBA" id="ARBA00023004"/>
    </source>
</evidence>
<dbReference type="InterPro" id="IPR006311">
    <property type="entry name" value="TAT_signal"/>
</dbReference>
<dbReference type="eggNOG" id="COG0437">
    <property type="taxonomic scope" value="Bacteria"/>
</dbReference>
<dbReference type="PROSITE" id="PS00198">
    <property type="entry name" value="4FE4S_FER_1"/>
    <property type="match status" value="1"/>
</dbReference>
<dbReference type="GO" id="GO:0046872">
    <property type="term" value="F:metal ion binding"/>
    <property type="evidence" value="ECO:0007669"/>
    <property type="project" value="UniProtKB-KW"/>
</dbReference>
<organism evidence="5 6">
    <name type="scientific">Adlercreutzia caecimuris B7</name>
    <dbReference type="NCBI Taxonomy" id="1235794"/>
    <lineage>
        <taxon>Bacteria</taxon>
        <taxon>Bacillati</taxon>
        <taxon>Actinomycetota</taxon>
        <taxon>Coriobacteriia</taxon>
        <taxon>Eggerthellales</taxon>
        <taxon>Eggerthellaceae</taxon>
        <taxon>Adlercreutzia</taxon>
    </lineage>
</organism>
<dbReference type="InterPro" id="IPR017896">
    <property type="entry name" value="4Fe4S_Fe-S-bd"/>
</dbReference>
<keyword evidence="3" id="KW-0411">Iron-sulfur</keyword>
<dbReference type="PATRIC" id="fig|1235794.3.peg.2313"/>
<dbReference type="GO" id="GO:0051536">
    <property type="term" value="F:iron-sulfur cluster binding"/>
    <property type="evidence" value="ECO:0007669"/>
    <property type="project" value="UniProtKB-KW"/>
</dbReference>
<feature type="domain" description="4Fe-4S ferredoxin-type" evidence="4">
    <location>
        <begin position="125"/>
        <end position="158"/>
    </location>
</feature>
<evidence type="ECO:0000313" key="6">
    <source>
        <dbReference type="Proteomes" id="UP000014204"/>
    </source>
</evidence>
<evidence type="ECO:0000259" key="4">
    <source>
        <dbReference type="PROSITE" id="PS51379"/>
    </source>
</evidence>
<keyword evidence="2" id="KW-0408">Iron</keyword>
<keyword evidence="6" id="KW-1185">Reference proteome</keyword>
<dbReference type="PANTHER" id="PTHR43122:SF1">
    <property type="entry name" value="IRON-SULFUR-BINDING PROTEIN"/>
    <property type="match status" value="1"/>
</dbReference>
<feature type="domain" description="4Fe-4S ferredoxin-type" evidence="4">
    <location>
        <begin position="88"/>
        <end position="119"/>
    </location>
</feature>
<dbReference type="HOGENOM" id="CLU_077329_0_1_11"/>
<feature type="domain" description="4Fe-4S ferredoxin-type" evidence="4">
    <location>
        <begin position="50"/>
        <end position="80"/>
    </location>
</feature>
<protein>
    <submittedName>
        <fullName evidence="5">Ferredoxin-type protein NapF</fullName>
    </submittedName>
</protein>
<dbReference type="CDD" id="cd16373">
    <property type="entry name" value="DMSOR_beta_like"/>
    <property type="match status" value="1"/>
</dbReference>
<keyword evidence="1" id="KW-0479">Metal-binding</keyword>
<name>R9L2B5_9ACTN</name>
<dbReference type="AlphaFoldDB" id="R9L2B5"/>
<dbReference type="InterPro" id="IPR017900">
    <property type="entry name" value="4Fe4S_Fe_S_CS"/>
</dbReference>
<dbReference type="PROSITE" id="PS51379">
    <property type="entry name" value="4FE4S_FER_2"/>
    <property type="match status" value="3"/>
</dbReference>
<sequence length="217" mass="22507">MGGRRRGRVVSGLTRRSFVGLAVACAACAGVGGVGVAFAGEGELLRPPGGQDERNLAAACLKCDRCRSACPTGAIAVASVGDGFLRARTPVLDFHKGYCDFCDRCIEVCPTGALRPFNEESEKLGVAVVQKDRCLSWFQGCTVCEDSCAFGALAFVDGHPVVDGVLCNGCGQCEFECTALVYGTFAGGTRRGIVVVPPDVAGALGRTVVEDGSEMEV</sequence>
<dbReference type="STRING" id="1235794.C811_02347"/>
<dbReference type="Gene3D" id="3.30.70.20">
    <property type="match status" value="2"/>
</dbReference>
<dbReference type="PANTHER" id="PTHR43122">
    <property type="entry name" value="FERREDOXIN SUBUNIT OF PYRUVATE:FLAVODOXIN OXIDOREDUCTASE-RELATED"/>
    <property type="match status" value="1"/>
</dbReference>
<gene>
    <name evidence="5" type="ORF">C811_02347</name>
</gene>
<evidence type="ECO:0000256" key="1">
    <source>
        <dbReference type="ARBA" id="ARBA00022723"/>
    </source>
</evidence>
<evidence type="ECO:0000313" key="5">
    <source>
        <dbReference type="EMBL" id="EOS49882.1"/>
    </source>
</evidence>